<feature type="compositionally biased region" description="Basic and acidic residues" evidence="1">
    <location>
        <begin position="653"/>
        <end position="665"/>
    </location>
</feature>
<gene>
    <name evidence="6" type="ORF">METZ01_LOCUS161103</name>
</gene>
<accession>A0A382B3I9</accession>
<evidence type="ECO:0000256" key="1">
    <source>
        <dbReference type="SAM" id="MobiDB-lite"/>
    </source>
</evidence>
<feature type="region of interest" description="Disordered" evidence="1">
    <location>
        <begin position="638"/>
        <end position="665"/>
    </location>
</feature>
<dbReference type="InterPro" id="IPR013039">
    <property type="entry name" value="DUF1588"/>
</dbReference>
<evidence type="ECO:0000259" key="2">
    <source>
        <dbReference type="Pfam" id="PF07626"/>
    </source>
</evidence>
<dbReference type="Pfam" id="PF07631">
    <property type="entry name" value="PSD4"/>
    <property type="match status" value="1"/>
</dbReference>
<feature type="domain" description="DUF1592" evidence="4">
    <location>
        <begin position="459"/>
        <end position="586"/>
    </location>
</feature>
<dbReference type="InterPro" id="IPR013036">
    <property type="entry name" value="DUF1587"/>
</dbReference>
<dbReference type="InterPro" id="IPR036909">
    <property type="entry name" value="Cyt_c-like_dom_sf"/>
</dbReference>
<dbReference type="Pfam" id="PF07626">
    <property type="entry name" value="PSD3"/>
    <property type="match status" value="1"/>
</dbReference>
<dbReference type="InterPro" id="IPR013042">
    <property type="entry name" value="DUF1592"/>
</dbReference>
<name>A0A382B3I9_9ZZZZ</name>
<organism evidence="6">
    <name type="scientific">marine metagenome</name>
    <dbReference type="NCBI Taxonomy" id="408172"/>
    <lineage>
        <taxon>unclassified sequences</taxon>
        <taxon>metagenomes</taxon>
        <taxon>ecological metagenomes</taxon>
    </lineage>
</organism>
<feature type="domain" description="DUF1587" evidence="2">
    <location>
        <begin position="130"/>
        <end position="193"/>
    </location>
</feature>
<evidence type="ECO:0008006" key="7">
    <source>
        <dbReference type="Google" id="ProtNLM"/>
    </source>
</evidence>
<dbReference type="GO" id="GO:0009055">
    <property type="term" value="F:electron transfer activity"/>
    <property type="evidence" value="ECO:0007669"/>
    <property type="project" value="InterPro"/>
</dbReference>
<sequence length="665" mass="74159">MAILTRGVLLAALVVGLGPGARSYARLEAATAQAQADAPSRELLDRYCVTCHNERLRTAELALDHVDLSDVGTHAAVLEKVVHKLRSGQMPPEGRPRPDEATLATFVTSLESALDQAAAERPNPGRVASRRLNRVEYVHAIEDLLGLEVNGEELLPSDMAGFGFDNNAEVLSITPGLMSRYIAAATKISRAAIGSPDTRPVMQLYQLGYERRDARAGEEMPFATHGGLAVRHHFPLDGEYVFAVRLKRNETVETIDGIAEDEHQIELRIDHALVERFPIGGRYPGPDPGQLIAVPEDDLAGQRLHEYRMTADHALEVRLPVEAGTRLVSVAFTDVAPSPHAAGGLPGVDKFFVSGPFDGAVPDDTLSRRRIFRCRPNTTQQEEPCAREIIGGLVRRAYRRPVMSEDLDPLMRVYREGRQDRDFELGIERALEALLAMPGFLMRVERRPIDTRAGAVYRLSDVELASRLSFFLWRSIPDDELLDLAERGELNEAGNLAAQVRRMLADPRATRFMDDFVGQWLQVRNIFSQDPDGALFAGFNDSLRKAMVQETELFFRSQVLEDRPVQDLLRADYTFLNEQLARHYGVDDLYGSHFRRYAWEDDRRHGLLGQASLLTVTSYANRTSVVLRGKWVLETLLGAPPPPPPPNVPPLAENDRRAPTSLRER</sequence>
<evidence type="ECO:0000259" key="5">
    <source>
        <dbReference type="Pfam" id="PF07637"/>
    </source>
</evidence>
<dbReference type="Pfam" id="PF07637">
    <property type="entry name" value="PSD5"/>
    <property type="match status" value="1"/>
</dbReference>
<proteinExistence type="predicted"/>
<reference evidence="6" key="1">
    <citation type="submission" date="2018-05" db="EMBL/GenBank/DDBJ databases">
        <authorList>
            <person name="Lanie J.A."/>
            <person name="Ng W.-L."/>
            <person name="Kazmierczak K.M."/>
            <person name="Andrzejewski T.M."/>
            <person name="Davidsen T.M."/>
            <person name="Wayne K.J."/>
            <person name="Tettelin H."/>
            <person name="Glass J.I."/>
            <person name="Rusch D."/>
            <person name="Podicherti R."/>
            <person name="Tsui H.-C.T."/>
            <person name="Winkler M.E."/>
        </authorList>
    </citation>
    <scope>NUCLEOTIDE SEQUENCE</scope>
</reference>
<dbReference type="InterPro" id="IPR013043">
    <property type="entry name" value="DUF1595"/>
</dbReference>
<evidence type="ECO:0000313" key="6">
    <source>
        <dbReference type="EMBL" id="SVB08249.1"/>
    </source>
</evidence>
<dbReference type="AlphaFoldDB" id="A0A382B3I9"/>
<dbReference type="GO" id="GO:0020037">
    <property type="term" value="F:heme binding"/>
    <property type="evidence" value="ECO:0007669"/>
    <property type="project" value="InterPro"/>
</dbReference>
<feature type="compositionally biased region" description="Pro residues" evidence="1">
    <location>
        <begin position="639"/>
        <end position="649"/>
    </location>
</feature>
<feature type="non-terminal residue" evidence="6">
    <location>
        <position position="665"/>
    </location>
</feature>
<evidence type="ECO:0000259" key="4">
    <source>
        <dbReference type="Pfam" id="PF07631"/>
    </source>
</evidence>
<evidence type="ECO:0000259" key="3">
    <source>
        <dbReference type="Pfam" id="PF07627"/>
    </source>
</evidence>
<feature type="domain" description="DUF1595" evidence="5">
    <location>
        <begin position="385"/>
        <end position="445"/>
    </location>
</feature>
<dbReference type="Pfam" id="PF07627">
    <property type="entry name" value="PSCyt3"/>
    <property type="match status" value="1"/>
</dbReference>
<protein>
    <recommendedName>
        <fullName evidence="7">DUF1592 domain-containing protein</fullName>
    </recommendedName>
</protein>
<dbReference type="SUPFAM" id="SSF46626">
    <property type="entry name" value="Cytochrome c"/>
    <property type="match status" value="1"/>
</dbReference>
<dbReference type="EMBL" id="UINC01028010">
    <property type="protein sequence ID" value="SVB08249.1"/>
    <property type="molecule type" value="Genomic_DNA"/>
</dbReference>
<feature type="domain" description="DUF1588" evidence="3">
    <location>
        <begin position="604"/>
        <end position="665"/>
    </location>
</feature>